<dbReference type="PATRIC" id="fig|217031.4.peg.8146"/>
<proteinExistence type="predicted"/>
<name>A0A0Q9XM80_9BACI</name>
<sequence>MPAKATVKGLERSNPIEKSGVYNDKTEQLDWKIIVNESDESGGEIDEAIVRDELADELSLVEGSIKVHKFNSNWNWIEEKSAEKFPINLGQVGSDEIYQITFSTNIDWSKVNDGDYQRDNEFTNHTELYDGEMKIGENDATVKYSRQSLLEKSGTSNVDYDNKTLTWTIDVNKAKHPVNNVVVTDLIPKGLSISEDDISIKDEEGNEITAKSITTSDADDGKQKVRIDLGNIGDKHIQITYTTKIEDFEIDSFDNAASMEGDGIGEGTPGDSFTINPPANSFNEGTPGDSFTINPPANSFNKSFKSIDYNNKTIEWELKVNPIRDAITSLEIVDTFPNKGLILLPDTLAYYLIH</sequence>
<dbReference type="GO" id="GO:0005518">
    <property type="term" value="F:collagen binding"/>
    <property type="evidence" value="ECO:0007669"/>
    <property type="project" value="InterPro"/>
</dbReference>
<dbReference type="SUPFAM" id="SSF49401">
    <property type="entry name" value="Bacterial adhesins"/>
    <property type="match status" value="2"/>
</dbReference>
<dbReference type="Pfam" id="PF05737">
    <property type="entry name" value="Collagen_bind"/>
    <property type="match status" value="2"/>
</dbReference>
<protein>
    <recommendedName>
        <fullName evidence="1">Collagen binding domain-containing protein</fullName>
    </recommendedName>
</protein>
<feature type="domain" description="Collagen binding" evidence="1">
    <location>
        <begin position="150"/>
        <end position="264"/>
    </location>
</feature>
<dbReference type="EMBL" id="LGPB01000140">
    <property type="protein sequence ID" value="KRG09435.1"/>
    <property type="molecule type" value="Genomic_DNA"/>
</dbReference>
<dbReference type="InterPro" id="IPR008456">
    <property type="entry name" value="Collagen-bd_dom"/>
</dbReference>
<dbReference type="InterPro" id="IPR008966">
    <property type="entry name" value="Adhesion_dom_sf"/>
</dbReference>
<comment type="caution">
    <text evidence="2">The sequence shown here is derived from an EMBL/GenBank/DDBJ whole genome shotgun (WGS) entry which is preliminary data.</text>
</comment>
<dbReference type="Gene3D" id="2.60.40.740">
    <property type="match status" value="2"/>
</dbReference>
<dbReference type="Proteomes" id="UP000053881">
    <property type="component" value="Unassembled WGS sequence"/>
</dbReference>
<organism evidence="2 3">
    <name type="scientific">Lederbergia galactosidilytica</name>
    <dbReference type="NCBI Taxonomy" id="217031"/>
    <lineage>
        <taxon>Bacteria</taxon>
        <taxon>Bacillati</taxon>
        <taxon>Bacillota</taxon>
        <taxon>Bacilli</taxon>
        <taxon>Bacillales</taxon>
        <taxon>Bacillaceae</taxon>
        <taxon>Lederbergia</taxon>
    </lineage>
</organism>
<evidence type="ECO:0000313" key="3">
    <source>
        <dbReference type="Proteomes" id="UP000053881"/>
    </source>
</evidence>
<reference evidence="2 3" key="1">
    <citation type="submission" date="2015-06" db="EMBL/GenBank/DDBJ databases">
        <title>Genome sequencing project of Bacillus galactosidilyticus PL133.</title>
        <authorList>
            <person name="Gaiero J."/>
            <person name="Nicol R."/>
            <person name="Habash M."/>
        </authorList>
    </citation>
    <scope>NUCLEOTIDE SEQUENCE [LARGE SCALE GENOMIC DNA]</scope>
    <source>
        <strain evidence="2 3">PL133</strain>
    </source>
</reference>
<gene>
    <name evidence="2" type="ORF">ACA29_24165</name>
</gene>
<accession>A0A0Q9XM80</accession>
<evidence type="ECO:0000313" key="2">
    <source>
        <dbReference type="EMBL" id="KRG09435.1"/>
    </source>
</evidence>
<dbReference type="AlphaFoldDB" id="A0A0Q9XM80"/>
<feature type="domain" description="Collagen binding" evidence="1">
    <location>
        <begin position="15"/>
        <end position="126"/>
    </location>
</feature>
<evidence type="ECO:0000259" key="1">
    <source>
        <dbReference type="Pfam" id="PF05737"/>
    </source>
</evidence>